<comment type="caution">
    <text evidence="3">The sequence shown here is derived from an EMBL/GenBank/DDBJ whole genome shotgun (WGS) entry which is preliminary data.</text>
</comment>
<feature type="coiled-coil region" evidence="1">
    <location>
        <begin position="181"/>
        <end position="235"/>
    </location>
</feature>
<dbReference type="EMBL" id="JAASTW010000037">
    <property type="protein sequence ID" value="MBC1490198.1"/>
    <property type="molecule type" value="Genomic_DNA"/>
</dbReference>
<accession>A0A7X0XA61</accession>
<sequence length="241" mass="28552">EYVKAIEPQERGAWHFHLLVKFPLMKKVYIPNSLYAAIWGHGIVNVKRPDRTDNIGAYFTSYLTNLEVEEGLTVEEEEEHVSELLQAPGARTVEVTKSDESKRVIKGGRLHLYPRGMQLYNKSKGIKMPLRKDSKWRKAVRKYGLKPQHLALRKSLLIEDVENEFQNVLIIEQYNRNVWKEDSILAKRQFYLERLEKAEKEGAETWYLAFMRYELDQIENKYARLEEIEELQQKNKELVRN</sequence>
<dbReference type="Pfam" id="PF23343">
    <property type="entry name" value="REP_ORF2-G2P"/>
    <property type="match status" value="1"/>
</dbReference>
<proteinExistence type="predicted"/>
<organism evidence="3 4">
    <name type="scientific">Listeria immobilis</name>
    <dbReference type="NCBI Taxonomy" id="2713502"/>
    <lineage>
        <taxon>Bacteria</taxon>
        <taxon>Bacillati</taxon>
        <taxon>Bacillota</taxon>
        <taxon>Bacilli</taxon>
        <taxon>Bacillales</taxon>
        <taxon>Listeriaceae</taxon>
        <taxon>Listeria</taxon>
    </lineage>
</organism>
<reference evidence="3 4" key="1">
    <citation type="submission" date="2020-03" db="EMBL/GenBank/DDBJ databases">
        <title>Soil Listeria distribution.</title>
        <authorList>
            <person name="Liao J."/>
            <person name="Wiedmann M."/>
        </authorList>
    </citation>
    <scope>NUCLEOTIDE SEQUENCE [LARGE SCALE GENOMIC DNA]</scope>
    <source>
        <strain evidence="3 4">FSL L7-1554</strain>
    </source>
</reference>
<evidence type="ECO:0000313" key="3">
    <source>
        <dbReference type="EMBL" id="MBC1490198.1"/>
    </source>
</evidence>
<evidence type="ECO:0000259" key="2">
    <source>
        <dbReference type="Pfam" id="PF23343"/>
    </source>
</evidence>
<dbReference type="AlphaFoldDB" id="A0A7X0XA61"/>
<feature type="domain" description="Replication-associated protein ORF2/G2P" evidence="2">
    <location>
        <begin position="1"/>
        <end position="65"/>
    </location>
</feature>
<dbReference type="InterPro" id="IPR056906">
    <property type="entry name" value="ORF2/G2P_dom"/>
</dbReference>
<gene>
    <name evidence="3" type="ORF">HCJ38_14515</name>
</gene>
<protein>
    <recommendedName>
        <fullName evidence="2">Replication-associated protein ORF2/G2P domain-containing protein</fullName>
    </recommendedName>
</protein>
<evidence type="ECO:0000313" key="4">
    <source>
        <dbReference type="Proteomes" id="UP000561617"/>
    </source>
</evidence>
<feature type="non-terminal residue" evidence="3">
    <location>
        <position position="1"/>
    </location>
</feature>
<evidence type="ECO:0000256" key="1">
    <source>
        <dbReference type="SAM" id="Coils"/>
    </source>
</evidence>
<keyword evidence="1" id="KW-0175">Coiled coil</keyword>
<dbReference type="Proteomes" id="UP000561617">
    <property type="component" value="Unassembled WGS sequence"/>
</dbReference>
<name>A0A7X0XA61_9LIST</name>